<dbReference type="GO" id="GO:0051539">
    <property type="term" value="F:4 iron, 4 sulfur cluster binding"/>
    <property type="evidence" value="ECO:0007669"/>
    <property type="project" value="UniProtKB-KW"/>
</dbReference>
<keyword evidence="1" id="KW-0004">4Fe-4S</keyword>
<keyword evidence="2" id="KW-0479">Metal-binding</keyword>
<evidence type="ECO:0000256" key="2">
    <source>
        <dbReference type="ARBA" id="ARBA00022723"/>
    </source>
</evidence>
<dbReference type="EMBL" id="LAZR01005294">
    <property type="protein sequence ID" value="KKN01139.1"/>
    <property type="molecule type" value="Genomic_DNA"/>
</dbReference>
<dbReference type="PROSITE" id="PS51318">
    <property type="entry name" value="TAT"/>
    <property type="match status" value="1"/>
</dbReference>
<evidence type="ECO:0000256" key="3">
    <source>
        <dbReference type="ARBA" id="ARBA00023004"/>
    </source>
</evidence>
<keyword evidence="4" id="KW-0411">Iron-sulfur</keyword>
<dbReference type="AlphaFoldDB" id="A0A0F9M610"/>
<dbReference type="GO" id="GO:0046872">
    <property type="term" value="F:metal ion binding"/>
    <property type="evidence" value="ECO:0007669"/>
    <property type="project" value="UniProtKB-KW"/>
</dbReference>
<evidence type="ECO:0000256" key="1">
    <source>
        <dbReference type="ARBA" id="ARBA00022485"/>
    </source>
</evidence>
<evidence type="ECO:0000256" key="5">
    <source>
        <dbReference type="SAM" id="Phobius"/>
    </source>
</evidence>
<keyword evidence="5" id="KW-1133">Transmembrane helix</keyword>
<organism evidence="7">
    <name type="scientific">marine sediment metagenome</name>
    <dbReference type="NCBI Taxonomy" id="412755"/>
    <lineage>
        <taxon>unclassified sequences</taxon>
        <taxon>metagenomes</taxon>
        <taxon>ecological metagenomes</taxon>
    </lineage>
</organism>
<protein>
    <recommendedName>
        <fullName evidence="6">4Fe-4S ferredoxin-type domain-containing protein</fullName>
    </recommendedName>
</protein>
<evidence type="ECO:0000313" key="7">
    <source>
        <dbReference type="EMBL" id="KKN01139.1"/>
    </source>
</evidence>
<reference evidence="7" key="1">
    <citation type="journal article" date="2015" name="Nature">
        <title>Complex archaea that bridge the gap between prokaryotes and eukaryotes.</title>
        <authorList>
            <person name="Spang A."/>
            <person name="Saw J.H."/>
            <person name="Jorgensen S.L."/>
            <person name="Zaremba-Niedzwiedzka K."/>
            <person name="Martijn J."/>
            <person name="Lind A.E."/>
            <person name="van Eijk R."/>
            <person name="Schleper C."/>
            <person name="Guy L."/>
            <person name="Ettema T.J."/>
        </authorList>
    </citation>
    <scope>NUCLEOTIDE SEQUENCE</scope>
</reference>
<dbReference type="SUPFAM" id="SSF54862">
    <property type="entry name" value="4Fe-4S ferredoxins"/>
    <property type="match status" value="1"/>
</dbReference>
<evidence type="ECO:0000256" key="4">
    <source>
        <dbReference type="ARBA" id="ARBA00023014"/>
    </source>
</evidence>
<dbReference type="CDD" id="cd10551">
    <property type="entry name" value="PsrB"/>
    <property type="match status" value="1"/>
</dbReference>
<dbReference type="Gene3D" id="3.30.70.20">
    <property type="match status" value="2"/>
</dbReference>
<dbReference type="Pfam" id="PF13247">
    <property type="entry name" value="Fer4_11"/>
    <property type="match status" value="1"/>
</dbReference>
<comment type="caution">
    <text evidence="7">The sequence shown here is derived from an EMBL/GenBank/DDBJ whole genome shotgun (WGS) entry which is preliminary data.</text>
</comment>
<evidence type="ECO:0000259" key="6">
    <source>
        <dbReference type="PROSITE" id="PS51379"/>
    </source>
</evidence>
<feature type="domain" description="4Fe-4S ferredoxin-type" evidence="6">
    <location>
        <begin position="164"/>
        <end position="193"/>
    </location>
</feature>
<dbReference type="InterPro" id="IPR006311">
    <property type="entry name" value="TAT_signal"/>
</dbReference>
<dbReference type="InterPro" id="IPR017896">
    <property type="entry name" value="4Fe4S_Fe-S-bd"/>
</dbReference>
<dbReference type="InterPro" id="IPR017900">
    <property type="entry name" value="4Fe4S_Fe_S_CS"/>
</dbReference>
<dbReference type="InterPro" id="IPR050954">
    <property type="entry name" value="ET_IronSulfur_Cluster-Binding"/>
</dbReference>
<keyword evidence="5" id="KW-0812">Transmembrane</keyword>
<dbReference type="Pfam" id="PF12797">
    <property type="entry name" value="Fer4_2"/>
    <property type="match status" value="1"/>
</dbReference>
<gene>
    <name evidence="7" type="ORF">LCGC14_1130780</name>
</gene>
<feature type="transmembrane region" description="Helical" evidence="5">
    <location>
        <begin position="21"/>
        <end position="41"/>
    </location>
</feature>
<dbReference type="PANTHER" id="PTHR43177:SF3">
    <property type="entry name" value="PROTEIN NRFC HOMOLOG"/>
    <property type="match status" value="1"/>
</dbReference>
<dbReference type="PROSITE" id="PS00198">
    <property type="entry name" value="4FE4S_FER_1"/>
    <property type="match status" value="1"/>
</dbReference>
<keyword evidence="5" id="KW-0472">Membrane</keyword>
<feature type="domain" description="4Fe-4S ferredoxin-type" evidence="6">
    <location>
        <begin position="132"/>
        <end position="163"/>
    </location>
</feature>
<dbReference type="PROSITE" id="PS51379">
    <property type="entry name" value="4FE4S_FER_2"/>
    <property type="match status" value="3"/>
</dbReference>
<dbReference type="PANTHER" id="PTHR43177">
    <property type="entry name" value="PROTEIN NRFC"/>
    <property type="match status" value="1"/>
</dbReference>
<keyword evidence="3" id="KW-0408">Iron</keyword>
<feature type="domain" description="4Fe-4S ferredoxin-type" evidence="6">
    <location>
        <begin position="57"/>
        <end position="87"/>
    </location>
</feature>
<name>A0A0F9M610_9ZZZZ</name>
<accession>A0A0F9M610</accession>
<sequence length="268" mass="29774">MKKQTNNSELSNQTRREFLKLGAVSLVGGAIATRLGVFEFLNPKVVAEQTEGSNMRWGFVVDTTKCVGCGMCVKACKLENKVPFDSEVSRTWVERYVQKHDGEVIIDSPNLARDGFITNNPLGMDIKEDEIAKGFFVPKLCNHCEHPSCVKVCPVGATYKTSDGVVLVDWDVCIGCGYCITNCPYGARFFHPTHHVVDKCTFCYHLIKKGLPSACVQACAYGARKIGDLNDPNSEVHRIVNTERVAVLKPYTHNLPQVYYIGLDHIVI</sequence>
<proteinExistence type="predicted"/>